<sequence length="301" mass="34913">MTRRLLWGLIVLLLVTNLTTIAVWTFDRSDDSDSDGSFSVNLNKKEPVASVAGEDISYDKWTNKLEERYGKQVLKDMVDRELVLNLAEEHDLELNDKLIERELSLLLTMGGILTKEQIEKNRETWEEDVRYRLFLEELLTRGISVGDNQIEEYYNNYKDQYEFIESIQLSHILVDDRQTAERIVTELEDGASFNSLAKEYSVDEDSRNDGGYLGYFTSSSSFLSADYYDKAMDMSEHTYSDPFLTGNGVAIIYLHQLLPSISFSYDELKNHIRREIALEEIKTTISADPLWNELDVDWVYE</sequence>
<dbReference type="Gene3D" id="1.10.4030.10">
    <property type="entry name" value="Porin chaperone SurA, peptide-binding domain"/>
    <property type="match status" value="1"/>
</dbReference>
<dbReference type="InterPro" id="IPR050245">
    <property type="entry name" value="PrsA_foldase"/>
</dbReference>
<dbReference type="GO" id="GO:0003755">
    <property type="term" value="F:peptidyl-prolyl cis-trans isomerase activity"/>
    <property type="evidence" value="ECO:0007669"/>
    <property type="project" value="UniProtKB-KW"/>
</dbReference>
<evidence type="ECO:0000256" key="3">
    <source>
        <dbReference type="ARBA" id="ARBA00022729"/>
    </source>
</evidence>
<feature type="domain" description="PpiC" evidence="7">
    <location>
        <begin position="164"/>
        <end position="256"/>
    </location>
</feature>
<evidence type="ECO:0000259" key="7">
    <source>
        <dbReference type="PROSITE" id="PS50198"/>
    </source>
</evidence>
<keyword evidence="3" id="KW-0732">Signal</keyword>
<accession>A0A6A8DUU0</accession>
<dbReference type="Pfam" id="PF00639">
    <property type="entry name" value="Rotamase"/>
    <property type="match status" value="1"/>
</dbReference>
<keyword evidence="9" id="KW-1185">Reference proteome</keyword>
<dbReference type="Gene3D" id="3.10.50.40">
    <property type="match status" value="1"/>
</dbReference>
<dbReference type="RefSeq" id="WP_153738561.1">
    <property type="nucleotide sequence ID" value="NZ_WJNG01000022.1"/>
</dbReference>
<protein>
    <recommendedName>
        <fullName evidence="2">peptidylprolyl isomerase</fullName>
        <ecNumber evidence="2">5.2.1.8</ecNumber>
    </recommendedName>
</protein>
<reference evidence="8" key="1">
    <citation type="submission" date="2019-11" db="EMBL/GenBank/DDBJ databases">
        <authorList>
            <person name="Li J."/>
        </authorList>
    </citation>
    <scope>NUCLEOTIDE SEQUENCE</scope>
    <source>
        <strain evidence="8">B6B</strain>
    </source>
</reference>
<dbReference type="OrthoDB" id="2677468at2"/>
<organism evidence="8 9">
    <name type="scientific">Aquibacillus halophilus</name>
    <dbReference type="NCBI Taxonomy" id="930132"/>
    <lineage>
        <taxon>Bacteria</taxon>
        <taxon>Bacillati</taxon>
        <taxon>Bacillota</taxon>
        <taxon>Bacilli</taxon>
        <taxon>Bacillales</taxon>
        <taxon>Bacillaceae</taxon>
        <taxon>Aquibacillus</taxon>
    </lineage>
</organism>
<dbReference type="SUPFAM" id="SSF54534">
    <property type="entry name" value="FKBP-like"/>
    <property type="match status" value="1"/>
</dbReference>
<proteinExistence type="predicted"/>
<evidence type="ECO:0000313" key="8">
    <source>
        <dbReference type="EMBL" id="MRH44962.1"/>
    </source>
</evidence>
<comment type="catalytic activity">
    <reaction evidence="1">
        <text>[protein]-peptidylproline (omega=180) = [protein]-peptidylproline (omega=0)</text>
        <dbReference type="Rhea" id="RHEA:16237"/>
        <dbReference type="Rhea" id="RHEA-COMP:10747"/>
        <dbReference type="Rhea" id="RHEA-COMP:10748"/>
        <dbReference type="ChEBI" id="CHEBI:83833"/>
        <dbReference type="ChEBI" id="CHEBI:83834"/>
        <dbReference type="EC" id="5.2.1.8"/>
    </reaction>
</comment>
<dbReference type="PANTHER" id="PTHR47245:SF1">
    <property type="entry name" value="FOLDASE PROTEIN PRSA"/>
    <property type="match status" value="1"/>
</dbReference>
<dbReference type="InterPro" id="IPR046357">
    <property type="entry name" value="PPIase_dom_sf"/>
</dbReference>
<dbReference type="PROSITE" id="PS50198">
    <property type="entry name" value="PPIC_PPIASE_2"/>
    <property type="match status" value="1"/>
</dbReference>
<dbReference type="EC" id="5.2.1.8" evidence="2"/>
<keyword evidence="4 6" id="KW-0697">Rotamase</keyword>
<evidence type="ECO:0000256" key="5">
    <source>
        <dbReference type="ARBA" id="ARBA00023235"/>
    </source>
</evidence>
<dbReference type="PANTHER" id="PTHR47245">
    <property type="entry name" value="PEPTIDYLPROLYL ISOMERASE"/>
    <property type="match status" value="1"/>
</dbReference>
<dbReference type="EMBL" id="WJNG01000022">
    <property type="protein sequence ID" value="MRH44962.1"/>
    <property type="molecule type" value="Genomic_DNA"/>
</dbReference>
<dbReference type="InterPro" id="IPR000297">
    <property type="entry name" value="PPIase_PpiC"/>
</dbReference>
<gene>
    <name evidence="8" type="ORF">GH741_20160</name>
</gene>
<evidence type="ECO:0000313" key="9">
    <source>
        <dbReference type="Proteomes" id="UP000799092"/>
    </source>
</evidence>
<comment type="caution">
    <text evidence="8">The sequence shown here is derived from an EMBL/GenBank/DDBJ whole genome shotgun (WGS) entry which is preliminary data.</text>
</comment>
<dbReference type="InterPro" id="IPR027304">
    <property type="entry name" value="Trigger_fact/SurA_dom_sf"/>
</dbReference>
<keyword evidence="5 6" id="KW-0413">Isomerase</keyword>
<evidence type="ECO:0000256" key="4">
    <source>
        <dbReference type="ARBA" id="ARBA00023110"/>
    </source>
</evidence>
<dbReference type="AlphaFoldDB" id="A0A6A8DUU0"/>
<evidence type="ECO:0000256" key="6">
    <source>
        <dbReference type="PROSITE-ProRule" id="PRU00278"/>
    </source>
</evidence>
<evidence type="ECO:0000256" key="1">
    <source>
        <dbReference type="ARBA" id="ARBA00000971"/>
    </source>
</evidence>
<dbReference type="Proteomes" id="UP000799092">
    <property type="component" value="Unassembled WGS sequence"/>
</dbReference>
<dbReference type="SUPFAM" id="SSF109998">
    <property type="entry name" value="Triger factor/SurA peptide-binding domain-like"/>
    <property type="match status" value="1"/>
</dbReference>
<evidence type="ECO:0000256" key="2">
    <source>
        <dbReference type="ARBA" id="ARBA00013194"/>
    </source>
</evidence>
<name>A0A6A8DUU0_9BACI</name>